<name>A0A5J9WAC1_9POAL</name>
<reference evidence="2 3" key="1">
    <citation type="journal article" date="2019" name="Sci. Rep.">
        <title>A high-quality genome of Eragrostis curvula grass provides insights into Poaceae evolution and supports new strategies to enhance forage quality.</title>
        <authorList>
            <person name="Carballo J."/>
            <person name="Santos B.A.C.M."/>
            <person name="Zappacosta D."/>
            <person name="Garbus I."/>
            <person name="Selva J.P."/>
            <person name="Gallo C.A."/>
            <person name="Diaz A."/>
            <person name="Albertini E."/>
            <person name="Caccamo M."/>
            <person name="Echenique V."/>
        </authorList>
    </citation>
    <scope>NUCLEOTIDE SEQUENCE [LARGE SCALE GENOMIC DNA]</scope>
    <source>
        <strain evidence="3">cv. Victoria</strain>
        <tissue evidence="2">Leaf</tissue>
    </source>
</reference>
<organism evidence="2 3">
    <name type="scientific">Eragrostis curvula</name>
    <name type="common">weeping love grass</name>
    <dbReference type="NCBI Taxonomy" id="38414"/>
    <lineage>
        <taxon>Eukaryota</taxon>
        <taxon>Viridiplantae</taxon>
        <taxon>Streptophyta</taxon>
        <taxon>Embryophyta</taxon>
        <taxon>Tracheophyta</taxon>
        <taxon>Spermatophyta</taxon>
        <taxon>Magnoliopsida</taxon>
        <taxon>Liliopsida</taxon>
        <taxon>Poales</taxon>
        <taxon>Poaceae</taxon>
        <taxon>PACMAD clade</taxon>
        <taxon>Chloridoideae</taxon>
        <taxon>Eragrostideae</taxon>
        <taxon>Eragrostidinae</taxon>
        <taxon>Eragrostis</taxon>
    </lineage>
</organism>
<feature type="non-terminal residue" evidence="2">
    <location>
        <position position="98"/>
    </location>
</feature>
<proteinExistence type="predicted"/>
<feature type="transmembrane region" description="Helical" evidence="1">
    <location>
        <begin position="15"/>
        <end position="35"/>
    </location>
</feature>
<dbReference type="EMBL" id="RWGY01000004">
    <property type="protein sequence ID" value="TVU44877.1"/>
    <property type="molecule type" value="Genomic_DNA"/>
</dbReference>
<accession>A0A5J9WAC1</accession>
<feature type="non-terminal residue" evidence="2">
    <location>
        <position position="1"/>
    </location>
</feature>
<protein>
    <submittedName>
        <fullName evidence="2">Uncharacterized protein</fullName>
    </submittedName>
</protein>
<sequence>MAVVYSNRDPEFSRIPVSYCLPCSMVAWVACWNYAQKKKGSVLEGSHQDEPARRRASQQGSLDIYLNEHFGGQIDSAPCPCTSHMLPIACVVISTRSL</sequence>
<evidence type="ECO:0000313" key="2">
    <source>
        <dbReference type="EMBL" id="TVU44877.1"/>
    </source>
</evidence>
<dbReference type="Proteomes" id="UP000324897">
    <property type="component" value="Chromosome 5"/>
</dbReference>
<dbReference type="AlphaFoldDB" id="A0A5J9WAC1"/>
<evidence type="ECO:0000256" key="1">
    <source>
        <dbReference type="SAM" id="Phobius"/>
    </source>
</evidence>
<keyword evidence="1" id="KW-1133">Transmembrane helix</keyword>
<dbReference type="Gramene" id="TVU44877">
    <property type="protein sequence ID" value="TVU44877"/>
    <property type="gene ID" value="EJB05_04339"/>
</dbReference>
<gene>
    <name evidence="2" type="ORF">EJB05_04339</name>
</gene>
<keyword evidence="1" id="KW-0472">Membrane</keyword>
<evidence type="ECO:0000313" key="3">
    <source>
        <dbReference type="Proteomes" id="UP000324897"/>
    </source>
</evidence>
<keyword evidence="1" id="KW-0812">Transmembrane</keyword>
<keyword evidence="3" id="KW-1185">Reference proteome</keyword>
<comment type="caution">
    <text evidence="2">The sequence shown here is derived from an EMBL/GenBank/DDBJ whole genome shotgun (WGS) entry which is preliminary data.</text>
</comment>